<dbReference type="EMBL" id="LVHG01000044">
    <property type="protein sequence ID" value="OAK63610.1"/>
    <property type="molecule type" value="Genomic_DNA"/>
</dbReference>
<dbReference type="SUPFAM" id="SSF81665">
    <property type="entry name" value="Calcium ATPase, transmembrane domain M"/>
    <property type="match status" value="1"/>
</dbReference>
<organism evidence="14 15">
    <name type="scientific">Variovorax paradoxus</name>
    <dbReference type="NCBI Taxonomy" id="34073"/>
    <lineage>
        <taxon>Bacteria</taxon>
        <taxon>Pseudomonadati</taxon>
        <taxon>Pseudomonadota</taxon>
        <taxon>Betaproteobacteria</taxon>
        <taxon>Burkholderiales</taxon>
        <taxon>Comamonadaceae</taxon>
        <taxon>Variovorax</taxon>
    </lineage>
</organism>
<protein>
    <submittedName>
        <fullName evidence="14">ATPase P</fullName>
    </submittedName>
</protein>
<feature type="domain" description="HMA" evidence="13">
    <location>
        <begin position="2"/>
        <end position="68"/>
    </location>
</feature>
<comment type="caution">
    <text evidence="14">The sequence shown here is derived from an EMBL/GenBank/DDBJ whole genome shotgun (WGS) entry which is preliminary data.</text>
</comment>
<dbReference type="Pfam" id="PF00702">
    <property type="entry name" value="Hydrolase"/>
    <property type="match status" value="1"/>
</dbReference>
<evidence type="ECO:0000256" key="11">
    <source>
        <dbReference type="RuleBase" id="RU362081"/>
    </source>
</evidence>
<proteinExistence type="inferred from homology"/>
<dbReference type="PROSITE" id="PS50846">
    <property type="entry name" value="HMA_2"/>
    <property type="match status" value="1"/>
</dbReference>
<keyword evidence="8" id="KW-1278">Translocase</keyword>
<evidence type="ECO:0000256" key="5">
    <source>
        <dbReference type="ARBA" id="ARBA00022723"/>
    </source>
</evidence>
<keyword evidence="4 11" id="KW-0812">Transmembrane</keyword>
<evidence type="ECO:0000256" key="12">
    <source>
        <dbReference type="SAM" id="MobiDB-lite"/>
    </source>
</evidence>
<feature type="transmembrane region" description="Helical" evidence="11">
    <location>
        <begin position="447"/>
        <end position="466"/>
    </location>
</feature>
<feature type="transmembrane region" description="Helical" evidence="11">
    <location>
        <begin position="785"/>
        <end position="806"/>
    </location>
</feature>
<dbReference type="PANTHER" id="PTHR43520:SF8">
    <property type="entry name" value="P-TYPE CU(+) TRANSPORTER"/>
    <property type="match status" value="1"/>
</dbReference>
<dbReference type="InterPro" id="IPR044492">
    <property type="entry name" value="P_typ_ATPase_HD_dom"/>
</dbReference>
<evidence type="ECO:0000256" key="2">
    <source>
        <dbReference type="ARBA" id="ARBA00006024"/>
    </source>
</evidence>
<dbReference type="InterPro" id="IPR027256">
    <property type="entry name" value="P-typ_ATPase_IB"/>
</dbReference>
<evidence type="ECO:0000256" key="8">
    <source>
        <dbReference type="ARBA" id="ARBA00022967"/>
    </source>
</evidence>
<keyword evidence="6 11" id="KW-0547">Nucleotide-binding</keyword>
<evidence type="ECO:0000313" key="14">
    <source>
        <dbReference type="EMBL" id="OAK63610.1"/>
    </source>
</evidence>
<dbReference type="PRINTS" id="PR00119">
    <property type="entry name" value="CATATPASE"/>
</dbReference>
<feature type="transmembrane region" description="Helical" evidence="11">
    <location>
        <begin position="472"/>
        <end position="493"/>
    </location>
</feature>
<evidence type="ECO:0000256" key="7">
    <source>
        <dbReference type="ARBA" id="ARBA00022840"/>
    </source>
</evidence>
<keyword evidence="3 11" id="KW-1003">Cell membrane</keyword>
<feature type="transmembrane region" description="Helical" evidence="11">
    <location>
        <begin position="200"/>
        <end position="220"/>
    </location>
</feature>
<evidence type="ECO:0000259" key="13">
    <source>
        <dbReference type="PROSITE" id="PS50846"/>
    </source>
</evidence>
<dbReference type="InterPro" id="IPR023299">
    <property type="entry name" value="ATPase_P-typ_cyto_dom_N"/>
</dbReference>
<dbReference type="InterPro" id="IPR018303">
    <property type="entry name" value="ATPase_P-typ_P_site"/>
</dbReference>
<dbReference type="GO" id="GO:0060003">
    <property type="term" value="P:copper ion export"/>
    <property type="evidence" value="ECO:0007669"/>
    <property type="project" value="UniProtKB-ARBA"/>
</dbReference>
<feature type="transmembrane region" description="Helical" evidence="11">
    <location>
        <begin position="263"/>
        <end position="287"/>
    </location>
</feature>
<sequence length="878" mass="91485">MKTSVIEVRDMLSVLSVDGVEKRIGEVPGVESVTVNFAAKNATVRYDETLLEVADIKSDVRQRGHQIDAEASSEQARNDTPSSDRGGQSPSQASSKADPATASEIASVASGARPSPTHPAASGTDKEPAKSDPSPSNGAADVPKDAAVPVPSTPAAGGHEGHQNHMKPVDPPAMSADMAHEMGHDGMDLPTMVRDMRNRFWICFVFTVPIFIYAPMGGMFKPPAPPFGLDLNLWLLFFSSAAVLYPSWPFFVSAWRALKKGTLGMAALIVLSVGTGYLFSVASTFFFKDGGQFFEAVSVLLVFILLGHWLEMRARAGASSAIKALMNLTPAKANVIRNGAEVEVPTADVLAGEIVVIRPGNKIPVDGTVETGESLVDESMLTGESMPVQKGPGATVVGATINKSGSFRYRATKVGADSALAQIVKLVQQAQNSKAPAQLLADRAAQWLVIAAIVIGLATFAVWFFWIGQPLLFAVTMTITVFVIACPDALGLATPMAVMVSTGLGAANGILFKNAAALEDATKLDVIVFDKTGTLTVGQPEVVEIVTAEGVSDDVVLIAAAAVEQGSAHPLAQAIVRRAAKLSIVAPTGFQSLDGMGARAETTGGTVFLGNRLLMDTQKLALGSLEAAATRLQGDGRTVVHVAQAGRVIGLVAIADAIRPTARVAVAKLREQKIEVVMLTGDNAATAKRIAADIGIDTVLADVLPAQKAAKVKELQSSGKRVGMVGDGVNDAPALTQANVGFAIGAGTDVAMDSADVVLMKSDPYDIVAAIELSHATLRKMHQNLWWAVGYNTIAFPLAAGVLYPFVLSPEVAAISMSGSTLIVAINALMLKRTKLAGIRQPGKATASTASGEQATPAAAKASGIPGKSQKTQTEHSS</sequence>
<comment type="subcellular location">
    <subcellularLocation>
        <location evidence="1">Cell membrane</location>
        <topology evidence="1">Multi-pass membrane protein</topology>
    </subcellularLocation>
</comment>
<feature type="transmembrane region" description="Helical" evidence="11">
    <location>
        <begin position="293"/>
        <end position="310"/>
    </location>
</feature>
<dbReference type="CDD" id="cd00371">
    <property type="entry name" value="HMA"/>
    <property type="match status" value="1"/>
</dbReference>
<dbReference type="FunFam" id="2.70.150.10:FF:000020">
    <property type="entry name" value="Copper-exporting P-type ATPase A"/>
    <property type="match status" value="1"/>
</dbReference>
<dbReference type="PANTHER" id="PTHR43520">
    <property type="entry name" value="ATP7, ISOFORM B"/>
    <property type="match status" value="1"/>
</dbReference>
<evidence type="ECO:0000313" key="15">
    <source>
        <dbReference type="Proteomes" id="UP000077852"/>
    </source>
</evidence>
<dbReference type="Gene3D" id="3.30.70.100">
    <property type="match status" value="1"/>
</dbReference>
<dbReference type="GO" id="GO:0043682">
    <property type="term" value="F:P-type divalent copper transporter activity"/>
    <property type="evidence" value="ECO:0007669"/>
    <property type="project" value="TreeGrafter"/>
</dbReference>
<dbReference type="InterPro" id="IPR036412">
    <property type="entry name" value="HAD-like_sf"/>
</dbReference>
<keyword evidence="5 11" id="KW-0479">Metal-binding</keyword>
<evidence type="ECO:0000256" key="9">
    <source>
        <dbReference type="ARBA" id="ARBA00022989"/>
    </source>
</evidence>
<dbReference type="PRINTS" id="PR00120">
    <property type="entry name" value="HATPASE"/>
</dbReference>
<feature type="transmembrane region" description="Helical" evidence="11">
    <location>
        <begin position="812"/>
        <end position="831"/>
    </location>
</feature>
<dbReference type="InterPro" id="IPR023214">
    <property type="entry name" value="HAD_sf"/>
</dbReference>
<dbReference type="SFLD" id="SFLDF00027">
    <property type="entry name" value="p-type_atpase"/>
    <property type="match status" value="1"/>
</dbReference>
<dbReference type="GO" id="GO:0005524">
    <property type="term" value="F:ATP binding"/>
    <property type="evidence" value="ECO:0007669"/>
    <property type="project" value="UniProtKB-UniRule"/>
</dbReference>
<dbReference type="Gene3D" id="3.40.1110.10">
    <property type="entry name" value="Calcium-transporting ATPase, cytoplasmic domain N"/>
    <property type="match status" value="1"/>
</dbReference>
<dbReference type="GO" id="GO:0005886">
    <property type="term" value="C:plasma membrane"/>
    <property type="evidence" value="ECO:0007669"/>
    <property type="project" value="UniProtKB-SubCell"/>
</dbReference>
<dbReference type="SUPFAM" id="SSF55008">
    <property type="entry name" value="HMA, heavy metal-associated domain"/>
    <property type="match status" value="1"/>
</dbReference>
<feature type="transmembrane region" description="Helical" evidence="11">
    <location>
        <begin position="232"/>
        <end position="251"/>
    </location>
</feature>
<dbReference type="NCBIfam" id="TIGR01525">
    <property type="entry name" value="ATPase-IB_hvy"/>
    <property type="match status" value="1"/>
</dbReference>
<keyword evidence="7 11" id="KW-0067">ATP-binding</keyword>
<dbReference type="SUPFAM" id="SSF81653">
    <property type="entry name" value="Calcium ATPase, transduction domain A"/>
    <property type="match status" value="1"/>
</dbReference>
<dbReference type="SFLD" id="SFLDS00003">
    <property type="entry name" value="Haloacid_Dehalogenase"/>
    <property type="match status" value="1"/>
</dbReference>
<dbReference type="NCBIfam" id="TIGR01494">
    <property type="entry name" value="ATPase_P-type"/>
    <property type="match status" value="1"/>
</dbReference>
<name>A0AA91IAV7_VARPD</name>
<feature type="region of interest" description="Disordered" evidence="12">
    <location>
        <begin position="60"/>
        <end position="171"/>
    </location>
</feature>
<dbReference type="AlphaFoldDB" id="A0AA91IAV7"/>
<dbReference type="InterPro" id="IPR023298">
    <property type="entry name" value="ATPase_P-typ_TM_dom_sf"/>
</dbReference>
<feature type="compositionally biased region" description="Low complexity" evidence="12">
    <location>
        <begin position="139"/>
        <end position="150"/>
    </location>
</feature>
<dbReference type="GO" id="GO:0005507">
    <property type="term" value="F:copper ion binding"/>
    <property type="evidence" value="ECO:0007669"/>
    <property type="project" value="TreeGrafter"/>
</dbReference>
<dbReference type="SUPFAM" id="SSF56784">
    <property type="entry name" value="HAD-like"/>
    <property type="match status" value="1"/>
</dbReference>
<reference evidence="14 15" key="1">
    <citation type="submission" date="2016-03" db="EMBL/GenBank/DDBJ databases">
        <title>Genome sequence of Variovorax paradoxus KB5.</title>
        <authorList>
            <person name="Jeong H."/>
            <person name="Hong C.E."/>
            <person name="Jo S.H."/>
            <person name="Park J.M."/>
        </authorList>
    </citation>
    <scope>NUCLEOTIDE SEQUENCE [LARGE SCALE GENOMIC DNA]</scope>
    <source>
        <strain evidence="14 15">KB5</strain>
    </source>
</reference>
<evidence type="ECO:0000256" key="6">
    <source>
        <dbReference type="ARBA" id="ARBA00022741"/>
    </source>
</evidence>
<dbReference type="Gene3D" id="3.40.50.1000">
    <property type="entry name" value="HAD superfamily/HAD-like"/>
    <property type="match status" value="1"/>
</dbReference>
<keyword evidence="10 11" id="KW-0472">Membrane</keyword>
<evidence type="ECO:0000256" key="1">
    <source>
        <dbReference type="ARBA" id="ARBA00004651"/>
    </source>
</evidence>
<dbReference type="RefSeq" id="WP_081268144.1">
    <property type="nucleotide sequence ID" value="NZ_LVHG01000044.1"/>
</dbReference>
<dbReference type="Proteomes" id="UP000077852">
    <property type="component" value="Unassembled WGS sequence"/>
</dbReference>
<dbReference type="InterPro" id="IPR006121">
    <property type="entry name" value="HMA_dom"/>
</dbReference>
<evidence type="ECO:0000256" key="3">
    <source>
        <dbReference type="ARBA" id="ARBA00022475"/>
    </source>
</evidence>
<keyword evidence="9 11" id="KW-1133">Transmembrane helix</keyword>
<evidence type="ECO:0000256" key="4">
    <source>
        <dbReference type="ARBA" id="ARBA00022692"/>
    </source>
</evidence>
<dbReference type="Pfam" id="PF00122">
    <property type="entry name" value="E1-E2_ATPase"/>
    <property type="match status" value="1"/>
</dbReference>
<evidence type="ECO:0000256" key="10">
    <source>
        <dbReference type="ARBA" id="ARBA00023136"/>
    </source>
</evidence>
<dbReference type="GO" id="GO:0055070">
    <property type="term" value="P:copper ion homeostasis"/>
    <property type="evidence" value="ECO:0007669"/>
    <property type="project" value="TreeGrafter"/>
</dbReference>
<dbReference type="SFLD" id="SFLDG00002">
    <property type="entry name" value="C1.7:_P-type_atpase_like"/>
    <property type="match status" value="1"/>
</dbReference>
<comment type="similarity">
    <text evidence="2 11">Belongs to the cation transport ATPase (P-type) (TC 3.A.3) family. Type IB subfamily.</text>
</comment>
<gene>
    <name evidence="14" type="ORF">A3K87_16095</name>
</gene>
<dbReference type="GO" id="GO:0016887">
    <property type="term" value="F:ATP hydrolysis activity"/>
    <property type="evidence" value="ECO:0007669"/>
    <property type="project" value="InterPro"/>
</dbReference>
<feature type="region of interest" description="Disordered" evidence="12">
    <location>
        <begin position="842"/>
        <end position="878"/>
    </location>
</feature>
<accession>A0AA91IAV7</accession>
<dbReference type="CDD" id="cd02094">
    <property type="entry name" value="P-type_ATPase_Cu-like"/>
    <property type="match status" value="1"/>
</dbReference>
<dbReference type="PROSITE" id="PS00154">
    <property type="entry name" value="ATPASE_E1_E2"/>
    <property type="match status" value="1"/>
</dbReference>
<dbReference type="InterPro" id="IPR001757">
    <property type="entry name" value="P_typ_ATPase"/>
</dbReference>
<dbReference type="InterPro" id="IPR008250">
    <property type="entry name" value="ATPase_P-typ_transduc_dom_A_sf"/>
</dbReference>
<dbReference type="InterPro" id="IPR059000">
    <property type="entry name" value="ATPase_P-type_domA"/>
</dbReference>
<dbReference type="Gene3D" id="2.70.150.10">
    <property type="entry name" value="Calcium-transporting ATPase, cytoplasmic transduction domain A"/>
    <property type="match status" value="1"/>
</dbReference>
<dbReference type="NCBIfam" id="TIGR01511">
    <property type="entry name" value="ATPase-IB1_Cu"/>
    <property type="match status" value="1"/>
</dbReference>
<dbReference type="InterPro" id="IPR036163">
    <property type="entry name" value="HMA_dom_sf"/>
</dbReference>
<dbReference type="Pfam" id="PF00403">
    <property type="entry name" value="HMA"/>
    <property type="match status" value="1"/>
</dbReference>
<feature type="compositionally biased region" description="Polar residues" evidence="12">
    <location>
        <begin position="72"/>
        <end position="95"/>
    </location>
</feature>